<dbReference type="PANTHER" id="PTHR14340:SF19">
    <property type="entry name" value="IG-LIKE DOMAIN-CONTAINING PROTEIN"/>
    <property type="match status" value="1"/>
</dbReference>
<dbReference type="PROSITE" id="PS50835">
    <property type="entry name" value="IG_LIKE"/>
    <property type="match status" value="2"/>
</dbReference>
<feature type="domain" description="Ig-like" evidence="2">
    <location>
        <begin position="120"/>
        <end position="191"/>
    </location>
</feature>
<dbReference type="STRING" id="28743.ENSCVAP00000003641"/>
<organism evidence="3 4">
    <name type="scientific">Cyprinodon variegatus</name>
    <name type="common">Sheepshead minnow</name>
    <dbReference type="NCBI Taxonomy" id="28743"/>
    <lineage>
        <taxon>Eukaryota</taxon>
        <taxon>Metazoa</taxon>
        <taxon>Chordata</taxon>
        <taxon>Craniata</taxon>
        <taxon>Vertebrata</taxon>
        <taxon>Euteleostomi</taxon>
        <taxon>Actinopterygii</taxon>
        <taxon>Neopterygii</taxon>
        <taxon>Teleostei</taxon>
        <taxon>Neoteleostei</taxon>
        <taxon>Acanthomorphata</taxon>
        <taxon>Ovalentaria</taxon>
        <taxon>Atherinomorphae</taxon>
        <taxon>Cyprinodontiformes</taxon>
        <taxon>Cyprinodontidae</taxon>
        <taxon>Cyprinodon</taxon>
    </lineage>
</organism>
<evidence type="ECO:0000259" key="2">
    <source>
        <dbReference type="PROSITE" id="PS50835"/>
    </source>
</evidence>
<reference evidence="3" key="2">
    <citation type="submission" date="2025-09" db="UniProtKB">
        <authorList>
            <consortium name="Ensembl"/>
        </authorList>
    </citation>
    <scope>IDENTIFICATION</scope>
</reference>
<dbReference type="Gene3D" id="2.60.40.10">
    <property type="entry name" value="Immunoglobulins"/>
    <property type="match status" value="3"/>
</dbReference>
<name>A0A3Q2CF31_CYPVA</name>
<accession>A0A3Q2CF31</accession>
<dbReference type="OMA" id="CQITNDA"/>
<dbReference type="SUPFAM" id="SSF48726">
    <property type="entry name" value="Immunoglobulin"/>
    <property type="match status" value="2"/>
</dbReference>
<feature type="domain" description="Ig-like" evidence="2">
    <location>
        <begin position="34"/>
        <end position="110"/>
    </location>
</feature>
<evidence type="ECO:0000313" key="4">
    <source>
        <dbReference type="Proteomes" id="UP000265020"/>
    </source>
</evidence>
<dbReference type="FunFam" id="2.60.40.10:FF:000022">
    <property type="entry name" value="Cardiac titin"/>
    <property type="match status" value="1"/>
</dbReference>
<dbReference type="InterPro" id="IPR013783">
    <property type="entry name" value="Ig-like_fold"/>
</dbReference>
<sequence length="215" mass="23456">MSEKTQYLRSKPKHRARQSVLTGFEHACCFPEPPAFTVKPESRDVAPGSNVVMRAEFTGSAPLVVKWFKEEKEIFSAGKCVIKKDNSSSSLELHSVKASESAKYTCQVSNDAGKVDCSAPTFTMKLEPSRLLKAGQPLRLSCKVSGTPVISITWMKNASLEVESCSVEDSGEYMCVASSDAGREQCSCSVNVKGQCCLKTICSCFLLHTLPSFFT</sequence>
<dbReference type="InterPro" id="IPR036179">
    <property type="entry name" value="Ig-like_dom_sf"/>
</dbReference>
<protein>
    <recommendedName>
        <fullName evidence="2">Ig-like domain-containing protein</fullName>
    </recommendedName>
</protein>
<dbReference type="Ensembl" id="ENSCVAT00000009698.1">
    <property type="protein sequence ID" value="ENSCVAP00000003641.1"/>
    <property type="gene ID" value="ENSCVAG00000004852.1"/>
</dbReference>
<dbReference type="InterPro" id="IPR003598">
    <property type="entry name" value="Ig_sub2"/>
</dbReference>
<reference evidence="3" key="1">
    <citation type="submission" date="2025-08" db="UniProtKB">
        <authorList>
            <consortium name="Ensembl"/>
        </authorList>
    </citation>
    <scope>IDENTIFICATION</scope>
</reference>
<dbReference type="SMART" id="SM00408">
    <property type="entry name" value="IGc2"/>
    <property type="match status" value="2"/>
</dbReference>
<dbReference type="SMART" id="SM00409">
    <property type="entry name" value="IG"/>
    <property type="match status" value="2"/>
</dbReference>
<keyword evidence="4" id="KW-1185">Reference proteome</keyword>
<keyword evidence="1" id="KW-0393">Immunoglobulin domain</keyword>
<dbReference type="AlphaFoldDB" id="A0A3Q2CF31"/>
<evidence type="ECO:0000256" key="1">
    <source>
        <dbReference type="ARBA" id="ARBA00023319"/>
    </source>
</evidence>
<dbReference type="Proteomes" id="UP000265020">
    <property type="component" value="Unassembled WGS sequence"/>
</dbReference>
<dbReference type="InterPro" id="IPR013098">
    <property type="entry name" value="Ig_I-set"/>
</dbReference>
<proteinExistence type="predicted"/>
<dbReference type="Pfam" id="PF07679">
    <property type="entry name" value="I-set"/>
    <property type="match status" value="1"/>
</dbReference>
<dbReference type="InterPro" id="IPR003599">
    <property type="entry name" value="Ig_sub"/>
</dbReference>
<dbReference type="Pfam" id="PF13927">
    <property type="entry name" value="Ig_3"/>
    <property type="match status" value="1"/>
</dbReference>
<evidence type="ECO:0000313" key="3">
    <source>
        <dbReference type="Ensembl" id="ENSCVAP00000003641.1"/>
    </source>
</evidence>
<dbReference type="PANTHER" id="PTHR14340">
    <property type="entry name" value="MICROFIBRIL-ASSOCIATED GLYCOPROTEIN 3"/>
    <property type="match status" value="1"/>
</dbReference>
<dbReference type="InterPro" id="IPR007110">
    <property type="entry name" value="Ig-like_dom"/>
</dbReference>
<dbReference type="GeneTree" id="ENSGT01110000267173"/>